<dbReference type="AlphaFoldDB" id="A0A067T252"/>
<sequence>MLNNTEAKNAGALISINFGNGLVEIGALTTLIGSTTAGDLVLGNRGSAGLVWGSITSFGTSSVIKACASAASPGWLRHMLGLRTPASDAAVGMSLPLEPSKFAQSVRSSLHSPLGVSCNSGPEEFDDPIVMKASTAVDKRPPYRDVYAFDRATSVMLEELTATSAGDPLMIHTFHAYPFFRTHKMRFQIAVLGLSLFKRFEIFFLLTYGGILMGLLSAIPFTLSFLSATIVEIRDITVSRRPMDVDGHVDLVAGTLPTTKQLGGPRKVVLGAMKNPRTTIWWRAFWALNAILQTTSLVVSYLLLGQQETRIVLAWAAFQLAWVTLRIFIFHLTDSSEPMADRPMSGHQLSSLPPSMRLRVANLVLAVANYQMHLHPRGIEGYREDTLSAKQIATLLAAPNVREVYELRDNDIQPNSSVQLNILAIVGDTALSSAAWMIGSKLTPMDLYDSCIVVLSYPQTEKQAQQIVAIPAARVYTARASLQSAMTDSENVQPLFIPRGAGAQAADDEQAWVYWIPTDSGRWLQIKSTNLTVLGKITAEVMDDIQLTKKLGAGNLNISLKDAEDVKGIVDYSRKAANCLLPFLH</sequence>
<proteinExistence type="predicted"/>
<dbReference type="Proteomes" id="UP000027222">
    <property type="component" value="Unassembled WGS sequence"/>
</dbReference>
<keyword evidence="1" id="KW-0812">Transmembrane</keyword>
<accession>A0A067T252</accession>
<keyword evidence="3" id="KW-1185">Reference proteome</keyword>
<keyword evidence="1" id="KW-1133">Transmembrane helix</keyword>
<keyword evidence="1" id="KW-0472">Membrane</keyword>
<dbReference type="EMBL" id="KL142384">
    <property type="protein sequence ID" value="KDR73984.1"/>
    <property type="molecule type" value="Genomic_DNA"/>
</dbReference>
<dbReference type="HOGENOM" id="CLU_033572_0_0_1"/>
<gene>
    <name evidence="2" type="ORF">GALMADRAFT_250714</name>
</gene>
<name>A0A067T252_GALM3</name>
<evidence type="ECO:0000256" key="1">
    <source>
        <dbReference type="SAM" id="Phobius"/>
    </source>
</evidence>
<feature type="transmembrane region" description="Helical" evidence="1">
    <location>
        <begin position="202"/>
        <end position="223"/>
    </location>
</feature>
<feature type="transmembrane region" description="Helical" evidence="1">
    <location>
        <begin position="311"/>
        <end position="332"/>
    </location>
</feature>
<feature type="transmembrane region" description="Helical" evidence="1">
    <location>
        <begin position="280"/>
        <end position="304"/>
    </location>
</feature>
<dbReference type="OrthoDB" id="3024632at2759"/>
<evidence type="ECO:0000313" key="3">
    <source>
        <dbReference type="Proteomes" id="UP000027222"/>
    </source>
</evidence>
<organism evidence="2 3">
    <name type="scientific">Galerina marginata (strain CBS 339.88)</name>
    <dbReference type="NCBI Taxonomy" id="685588"/>
    <lineage>
        <taxon>Eukaryota</taxon>
        <taxon>Fungi</taxon>
        <taxon>Dikarya</taxon>
        <taxon>Basidiomycota</taxon>
        <taxon>Agaricomycotina</taxon>
        <taxon>Agaricomycetes</taxon>
        <taxon>Agaricomycetidae</taxon>
        <taxon>Agaricales</taxon>
        <taxon>Agaricineae</taxon>
        <taxon>Strophariaceae</taxon>
        <taxon>Galerina</taxon>
    </lineage>
</organism>
<evidence type="ECO:0000313" key="2">
    <source>
        <dbReference type="EMBL" id="KDR73984.1"/>
    </source>
</evidence>
<reference evidence="3" key="1">
    <citation type="journal article" date="2014" name="Proc. Natl. Acad. Sci. U.S.A.">
        <title>Extensive sampling of basidiomycete genomes demonstrates inadequacy of the white-rot/brown-rot paradigm for wood decay fungi.</title>
        <authorList>
            <person name="Riley R."/>
            <person name="Salamov A.A."/>
            <person name="Brown D.W."/>
            <person name="Nagy L.G."/>
            <person name="Floudas D."/>
            <person name="Held B.W."/>
            <person name="Levasseur A."/>
            <person name="Lombard V."/>
            <person name="Morin E."/>
            <person name="Otillar R."/>
            <person name="Lindquist E.A."/>
            <person name="Sun H."/>
            <person name="LaButti K.M."/>
            <person name="Schmutz J."/>
            <person name="Jabbour D."/>
            <person name="Luo H."/>
            <person name="Baker S.E."/>
            <person name="Pisabarro A.G."/>
            <person name="Walton J.D."/>
            <person name="Blanchette R.A."/>
            <person name="Henrissat B."/>
            <person name="Martin F."/>
            <person name="Cullen D."/>
            <person name="Hibbett D.S."/>
            <person name="Grigoriev I.V."/>
        </authorList>
    </citation>
    <scope>NUCLEOTIDE SEQUENCE [LARGE SCALE GENOMIC DNA]</scope>
    <source>
        <strain evidence="3">CBS 339.88</strain>
    </source>
</reference>
<protein>
    <submittedName>
        <fullName evidence="2">Uncharacterized protein</fullName>
    </submittedName>
</protein>